<gene>
    <name evidence="2" type="ORF">AMJ83_05590</name>
</gene>
<evidence type="ECO:0008006" key="4">
    <source>
        <dbReference type="Google" id="ProtNLM"/>
    </source>
</evidence>
<feature type="transmembrane region" description="Helical" evidence="1">
    <location>
        <begin position="323"/>
        <end position="339"/>
    </location>
</feature>
<dbReference type="PANTHER" id="PTHR16214">
    <property type="entry name" value="TRANSMEMBRANE PROTEIN 260"/>
    <property type="match status" value="1"/>
</dbReference>
<feature type="transmembrane region" description="Helical" evidence="1">
    <location>
        <begin position="61"/>
        <end position="81"/>
    </location>
</feature>
<feature type="transmembrane region" description="Helical" evidence="1">
    <location>
        <begin position="249"/>
        <end position="265"/>
    </location>
</feature>
<feature type="transmembrane region" description="Helical" evidence="1">
    <location>
        <begin position="112"/>
        <end position="128"/>
    </location>
</feature>
<dbReference type="Pfam" id="PF11028">
    <property type="entry name" value="TMEM260-like"/>
    <property type="match status" value="1"/>
</dbReference>
<evidence type="ECO:0000313" key="3">
    <source>
        <dbReference type="Proteomes" id="UP000051373"/>
    </source>
</evidence>
<dbReference type="STRING" id="1703779.AMJ83_05590"/>
<dbReference type="Proteomes" id="UP000051373">
    <property type="component" value="Unassembled WGS sequence"/>
</dbReference>
<dbReference type="InterPro" id="IPR021280">
    <property type="entry name" value="TMEM260-like"/>
</dbReference>
<dbReference type="InterPro" id="IPR052724">
    <property type="entry name" value="GT117_domain-containing"/>
</dbReference>
<evidence type="ECO:0000313" key="2">
    <source>
        <dbReference type="EMBL" id="KPK63675.1"/>
    </source>
</evidence>
<protein>
    <recommendedName>
        <fullName evidence="4">DUF2723 domain-containing protein</fullName>
    </recommendedName>
</protein>
<feature type="transmembrane region" description="Helical" evidence="1">
    <location>
        <begin position="213"/>
        <end position="229"/>
    </location>
</feature>
<keyword evidence="1" id="KW-0812">Transmembrane</keyword>
<name>A0A0S8FUV6_UNCW3</name>
<dbReference type="EMBL" id="LJUJ01000009">
    <property type="protein sequence ID" value="KPK63675.1"/>
    <property type="molecule type" value="Genomic_DNA"/>
</dbReference>
<keyword evidence="1" id="KW-1133">Transmembrane helix</keyword>
<feature type="transmembrane region" description="Helical" evidence="1">
    <location>
        <begin position="272"/>
        <end position="291"/>
    </location>
</feature>
<comment type="caution">
    <text evidence="2">The sequence shown here is derived from an EMBL/GenBank/DDBJ whole genome shotgun (WGS) entry which is preliminary data.</text>
</comment>
<sequence length="555" mass="63962">MLVFAFGGYFYSLCPDVYLIDSGELAAVSYTLGVAHPTGYPLYTLISYFFTRLPGEPIRNLNLLSAIFSVVATAVVFLTAYKITKNQWTSALSAALFAFSPTIWRTSVTNEVYPLTGLFTVTVIYLLHRCNNNRIFYLIMYLTGLALTNHVIFFSLALPVIVYMVLVHKPKPSMFLTGLIFLLMGLSLYFYVMARTIGGAEVAWGNAYNLQRLFWHLTGKQYQVWMFTLSPGEIVGNLVKGLHFLARDFLYVLIIPAILGFWVLYRQKKEIFWLLLAALVANLLYTINYSIPDIESYYIPSVAVLVIALVHGLHALRRYMKPVIVLPIALAIPVINYSHCTLRDNSFGMDFSRSHVEQLPDSSLFITTHWDVYSPLVYLREVKGWRTDLTVIDKELLRRTWYIKYLKREYPEFYHRVRSSIDAYLGELYKFEYDRPYTAFVIQSRFVRMLERFVETRLEAGVFMATPWPDRDLDAVKPGYRRVPFGLVHGISSDETPAVYDFSNLDLKKPPTVNDNRLKVNLDIVRTMLVNNINYLVAMGEKKEAEKARRLLKSF</sequence>
<feature type="transmembrane region" description="Helical" evidence="1">
    <location>
        <begin position="297"/>
        <end position="316"/>
    </location>
</feature>
<evidence type="ECO:0000256" key="1">
    <source>
        <dbReference type="SAM" id="Phobius"/>
    </source>
</evidence>
<keyword evidence="1" id="KW-0472">Membrane</keyword>
<organism evidence="2 3">
    <name type="scientific">candidate division WOR_3 bacterium SM23_42</name>
    <dbReference type="NCBI Taxonomy" id="1703779"/>
    <lineage>
        <taxon>Bacteria</taxon>
        <taxon>Bacteria division WOR-3</taxon>
    </lineage>
</organism>
<dbReference type="PANTHER" id="PTHR16214:SF3">
    <property type="entry name" value="TRANSMEMBRANE PROTEIN 260"/>
    <property type="match status" value="1"/>
</dbReference>
<accession>A0A0S8FUV6</accession>
<feature type="transmembrane region" description="Helical" evidence="1">
    <location>
        <begin position="172"/>
        <end position="192"/>
    </location>
</feature>
<feature type="transmembrane region" description="Helical" evidence="1">
    <location>
        <begin position="135"/>
        <end position="166"/>
    </location>
</feature>
<proteinExistence type="predicted"/>
<reference evidence="2 3" key="1">
    <citation type="journal article" date="2015" name="Microbiome">
        <title>Genomic resolution of linkages in carbon, nitrogen, and sulfur cycling among widespread estuary sediment bacteria.</title>
        <authorList>
            <person name="Baker B.J."/>
            <person name="Lazar C.S."/>
            <person name="Teske A.P."/>
            <person name="Dick G.J."/>
        </authorList>
    </citation>
    <scope>NUCLEOTIDE SEQUENCE [LARGE SCALE GENOMIC DNA]</scope>
    <source>
        <strain evidence="2">SM23_42</strain>
    </source>
</reference>
<dbReference type="AlphaFoldDB" id="A0A0S8FUV6"/>